<evidence type="ECO:0000313" key="8">
    <source>
        <dbReference type="Proteomes" id="UP000318437"/>
    </source>
</evidence>
<dbReference type="Pfam" id="PF01594">
    <property type="entry name" value="AI-2E_transport"/>
    <property type="match status" value="1"/>
</dbReference>
<comment type="subcellular location">
    <subcellularLocation>
        <location evidence="1">Membrane</location>
        <topology evidence="1">Multi-pass membrane protein</topology>
    </subcellularLocation>
</comment>
<gene>
    <name evidence="7" type="primary">tqsA</name>
    <name evidence="7" type="ORF">Pla144_24600</name>
</gene>
<comment type="similarity">
    <text evidence="2">Belongs to the autoinducer-2 exporter (AI-2E) (TC 2.A.86) family.</text>
</comment>
<dbReference type="GO" id="GO:0055085">
    <property type="term" value="P:transmembrane transport"/>
    <property type="evidence" value="ECO:0007669"/>
    <property type="project" value="TreeGrafter"/>
</dbReference>
<dbReference type="GO" id="GO:0016020">
    <property type="term" value="C:membrane"/>
    <property type="evidence" value="ECO:0007669"/>
    <property type="project" value="UniProtKB-SubCell"/>
</dbReference>
<keyword evidence="3 6" id="KW-0812">Transmembrane</keyword>
<evidence type="ECO:0000256" key="3">
    <source>
        <dbReference type="ARBA" id="ARBA00022692"/>
    </source>
</evidence>
<feature type="transmembrane region" description="Helical" evidence="6">
    <location>
        <begin position="298"/>
        <end position="323"/>
    </location>
</feature>
<evidence type="ECO:0000256" key="4">
    <source>
        <dbReference type="ARBA" id="ARBA00022989"/>
    </source>
</evidence>
<feature type="transmembrane region" description="Helical" evidence="6">
    <location>
        <begin position="214"/>
        <end position="234"/>
    </location>
</feature>
<keyword evidence="8" id="KW-1185">Reference proteome</keyword>
<evidence type="ECO:0000256" key="6">
    <source>
        <dbReference type="SAM" id="Phobius"/>
    </source>
</evidence>
<dbReference type="Proteomes" id="UP000318437">
    <property type="component" value="Unassembled WGS sequence"/>
</dbReference>
<comment type="caution">
    <text evidence="7">The sequence shown here is derived from an EMBL/GenBank/DDBJ whole genome shotgun (WGS) entry which is preliminary data.</text>
</comment>
<dbReference type="PANTHER" id="PTHR21716">
    <property type="entry name" value="TRANSMEMBRANE PROTEIN"/>
    <property type="match status" value="1"/>
</dbReference>
<name>A0A5C6CRY0_9BACT</name>
<dbReference type="InterPro" id="IPR002549">
    <property type="entry name" value="AI-2E-like"/>
</dbReference>
<proteinExistence type="inferred from homology"/>
<feature type="transmembrane region" description="Helical" evidence="6">
    <location>
        <begin position="64"/>
        <end position="97"/>
    </location>
</feature>
<keyword evidence="4 6" id="KW-1133">Transmembrane helix</keyword>
<dbReference type="AlphaFoldDB" id="A0A5C6CRY0"/>
<sequence length="415" mass="45259">MPTAVPTLTPQAPCCGGIVNEVDQDKPALPEPVIPEIESTQNSPQNSDAEFQDAAHSWDLKDALLATLAVLAVFYTIYFTRSILFPITLAVLLNLVFKPIVLRMQDFRIPAAVSATFILVAFVITVIAGIWLLWEPANQRIAQISSPGYVARLKENLKPLQKPFKGLNEASKKIDEITNVTDEDTPIKVQNGTDEDTPMKVQQVQPKLGSMLNLTGSFVASAVIVFVLLFFLLAGGDRFLEKLVVLMPTFKDKRRVVELSREVQHRISHYLFTITAINVGLGIAIGIGMWAIDLPNPVLWGVMGAMLNYIPFAGPAVGALIVFLEGLADFNSLGHAALAPAIYIGLNALESNFFTPALLGKSISLNPVMIVLAIFFWGWLWGVGGVLVAVPLLVVLKIFFDQSQVLAPLGTFLEK</sequence>
<reference evidence="7 8" key="1">
    <citation type="submission" date="2019-02" db="EMBL/GenBank/DDBJ databases">
        <title>Deep-cultivation of Planctomycetes and their phenomic and genomic characterization uncovers novel biology.</title>
        <authorList>
            <person name="Wiegand S."/>
            <person name="Jogler M."/>
            <person name="Boedeker C."/>
            <person name="Pinto D."/>
            <person name="Vollmers J."/>
            <person name="Rivas-Marin E."/>
            <person name="Kohn T."/>
            <person name="Peeters S.H."/>
            <person name="Heuer A."/>
            <person name="Rast P."/>
            <person name="Oberbeckmann S."/>
            <person name="Bunk B."/>
            <person name="Jeske O."/>
            <person name="Meyerdierks A."/>
            <person name="Storesund J.E."/>
            <person name="Kallscheuer N."/>
            <person name="Luecker S."/>
            <person name="Lage O.M."/>
            <person name="Pohl T."/>
            <person name="Merkel B.J."/>
            <person name="Hornburger P."/>
            <person name="Mueller R.-W."/>
            <person name="Bruemmer F."/>
            <person name="Labrenz M."/>
            <person name="Spormann A.M."/>
            <person name="Op Den Camp H."/>
            <person name="Overmann J."/>
            <person name="Amann R."/>
            <person name="Jetten M.S.M."/>
            <person name="Mascher T."/>
            <person name="Medema M.H."/>
            <person name="Devos D.P."/>
            <person name="Kaster A.-K."/>
            <person name="Ovreas L."/>
            <person name="Rohde M."/>
            <person name="Galperin M.Y."/>
            <person name="Jogler C."/>
        </authorList>
    </citation>
    <scope>NUCLEOTIDE SEQUENCE [LARGE SCALE GENOMIC DNA]</scope>
    <source>
        <strain evidence="7 8">Pla144</strain>
    </source>
</reference>
<feature type="transmembrane region" description="Helical" evidence="6">
    <location>
        <begin position="369"/>
        <end position="396"/>
    </location>
</feature>
<dbReference type="OrthoDB" id="9799225at2"/>
<protein>
    <submittedName>
        <fullName evidence="7">AI-2 transport protein TqsA</fullName>
    </submittedName>
</protein>
<evidence type="ECO:0000256" key="5">
    <source>
        <dbReference type="ARBA" id="ARBA00023136"/>
    </source>
</evidence>
<keyword evidence="5 6" id="KW-0472">Membrane</keyword>
<dbReference type="PANTHER" id="PTHR21716:SF16">
    <property type="entry name" value="BLL1467 PROTEIN"/>
    <property type="match status" value="1"/>
</dbReference>
<evidence type="ECO:0000256" key="1">
    <source>
        <dbReference type="ARBA" id="ARBA00004141"/>
    </source>
</evidence>
<evidence type="ECO:0000256" key="2">
    <source>
        <dbReference type="ARBA" id="ARBA00009773"/>
    </source>
</evidence>
<feature type="transmembrane region" description="Helical" evidence="6">
    <location>
        <begin position="330"/>
        <end position="349"/>
    </location>
</feature>
<feature type="transmembrane region" description="Helical" evidence="6">
    <location>
        <begin position="109"/>
        <end position="134"/>
    </location>
</feature>
<dbReference type="EMBL" id="SJPS01000003">
    <property type="protein sequence ID" value="TWU27683.1"/>
    <property type="molecule type" value="Genomic_DNA"/>
</dbReference>
<feature type="transmembrane region" description="Helical" evidence="6">
    <location>
        <begin position="270"/>
        <end position="292"/>
    </location>
</feature>
<accession>A0A5C6CRY0</accession>
<organism evidence="7 8">
    <name type="scientific">Bythopirellula polymerisocia</name>
    <dbReference type="NCBI Taxonomy" id="2528003"/>
    <lineage>
        <taxon>Bacteria</taxon>
        <taxon>Pseudomonadati</taxon>
        <taxon>Planctomycetota</taxon>
        <taxon>Planctomycetia</taxon>
        <taxon>Pirellulales</taxon>
        <taxon>Lacipirellulaceae</taxon>
        <taxon>Bythopirellula</taxon>
    </lineage>
</organism>
<evidence type="ECO:0000313" key="7">
    <source>
        <dbReference type="EMBL" id="TWU27683.1"/>
    </source>
</evidence>
<dbReference type="RefSeq" id="WP_146450857.1">
    <property type="nucleotide sequence ID" value="NZ_SJPS01000003.1"/>
</dbReference>